<reference evidence="1 2" key="1">
    <citation type="journal article" date="2011" name="Proc. Natl. Acad. Sci. U.S.A.">
        <title>Comparative genomics of xylose-fermenting fungi for enhanced biofuel production.</title>
        <authorList>
            <person name="Wohlbach D.J."/>
            <person name="Kuo A."/>
            <person name="Sato T.K."/>
            <person name="Potts K.M."/>
            <person name="Salamov A.A."/>
            <person name="LaButti K.M."/>
            <person name="Sun H."/>
            <person name="Clum A."/>
            <person name="Pangilinan J.L."/>
            <person name="Lindquist E.A."/>
            <person name="Lucas S."/>
            <person name="Lapidus A."/>
            <person name="Jin M."/>
            <person name="Gunawan C."/>
            <person name="Balan V."/>
            <person name="Dale B.E."/>
            <person name="Jeffries T.W."/>
            <person name="Zinkel R."/>
            <person name="Barry K.W."/>
            <person name="Grigoriev I.V."/>
            <person name="Gasch A.P."/>
        </authorList>
    </citation>
    <scope>NUCLEOTIDE SEQUENCE [LARGE SCALE GENOMIC DNA]</scope>
    <source>
        <strain evidence="2">ATCC 10573 / BCRC 21748 / CBS 615 / JCM 9827 / NBRC 10315 / NRRL Y-1498 / VKM Y-70</strain>
    </source>
</reference>
<dbReference type="Proteomes" id="UP000000707">
    <property type="component" value="Unassembled WGS sequence"/>
</dbReference>
<proteinExistence type="predicted"/>
<keyword evidence="2" id="KW-1185">Reference proteome</keyword>
<sequence>WKKNNSHFDQRGITHDFEDSVVDVRQPYGTRTPTTLPPYERAWRWPRPSSLSQ</sequence>
<accession>G3AX10</accession>
<dbReference type="AlphaFoldDB" id="G3AX10"/>
<organism evidence="2">
    <name type="scientific">Candida tenuis (strain ATCC 10573 / BCRC 21748 / CBS 615 / JCM 9827 / NBRC 10315 / NRRL Y-1498 / VKM Y-70)</name>
    <name type="common">Yeast</name>
    <name type="synonym">Yamadazyma tenuis</name>
    <dbReference type="NCBI Taxonomy" id="590646"/>
    <lineage>
        <taxon>Eukaryota</taxon>
        <taxon>Fungi</taxon>
        <taxon>Dikarya</taxon>
        <taxon>Ascomycota</taxon>
        <taxon>Saccharomycotina</taxon>
        <taxon>Pichiomycetes</taxon>
        <taxon>Debaryomycetaceae</taxon>
        <taxon>Yamadazyma</taxon>
    </lineage>
</organism>
<gene>
    <name evidence="1" type="ORF">CANTEDRAFT_112381</name>
</gene>
<evidence type="ECO:0000313" key="1">
    <source>
        <dbReference type="EMBL" id="EGV66661.1"/>
    </source>
</evidence>
<name>G3AX10_CANTC</name>
<evidence type="ECO:0000313" key="2">
    <source>
        <dbReference type="Proteomes" id="UP000000707"/>
    </source>
</evidence>
<feature type="non-terminal residue" evidence="1">
    <location>
        <position position="1"/>
    </location>
</feature>
<dbReference type="EMBL" id="GL996510">
    <property type="protein sequence ID" value="EGV66661.1"/>
    <property type="molecule type" value="Genomic_DNA"/>
</dbReference>
<dbReference type="OrthoDB" id="2284405at2759"/>
<protein>
    <submittedName>
        <fullName evidence="1">Uncharacterized protein</fullName>
    </submittedName>
</protein>
<dbReference type="HOGENOM" id="CLU_3074146_0_0_1"/>